<dbReference type="FunFam" id="3.40.50.2000:FF:000377">
    <property type="entry name" value="Glycosyltransferase"/>
    <property type="match status" value="1"/>
</dbReference>
<dbReference type="Gene3D" id="3.40.50.2000">
    <property type="entry name" value="Glycogen Phosphorylase B"/>
    <property type="match status" value="2"/>
</dbReference>
<evidence type="ECO:0000256" key="2">
    <source>
        <dbReference type="ARBA" id="ARBA00022679"/>
    </source>
</evidence>
<sequence>MDKHHFLLLSWAAQGHINPTFHLAKLLLRLGVRVTFTTFASGFRRIATLPTLPGLHFASVSDGYDDGNRSNFSMDEMKRVGSQSLSNLLLSLSNERGPVTFLIYGLVLPWAATVAREHGIPSAFLSTQSATVIAVYHRYFKAHDGLFNTELGNPLNISLELPGLPPLKFEDLPSILLPGNPYASVLPCFQEHIQNLEQDPNPCVLVNTFDALEEDVIKALGHYMNVVAIGPLMQLDSSISCDLFERSKDYLPWLNSKPDGSVIYVSFGSLAVLQKKQMEEIFHGLMESHRPFLWVIRSTESEVEEMTNNSLSEEQGLIVQWCSQVEVLCHQAVGCFLTHCGWNSIMESLVAGVPVVACPQFSDQTTNAKLVEVWGTGVKARANEEGVVEREEIKKCLEMAMEDGGKGEEMRRNAEKWKGLAVECMRECGSSGNINLKHFVESLEIRTH</sequence>
<dbReference type="EC" id="2.4.1.-" evidence="4"/>
<dbReference type="EMBL" id="QGNW01001767">
    <property type="protein sequence ID" value="RVW31131.1"/>
    <property type="molecule type" value="Genomic_DNA"/>
</dbReference>
<evidence type="ECO:0000313" key="6">
    <source>
        <dbReference type="Proteomes" id="UP000288805"/>
    </source>
</evidence>
<dbReference type="FunFam" id="3.40.50.2000:FF:000019">
    <property type="entry name" value="Glycosyltransferase"/>
    <property type="match status" value="1"/>
</dbReference>
<comment type="caution">
    <text evidence="5">The sequence shown here is derived from an EMBL/GenBank/DDBJ whole genome shotgun (WGS) entry which is preliminary data.</text>
</comment>
<accession>A0A438D6S2</accession>
<evidence type="ECO:0000313" key="5">
    <source>
        <dbReference type="EMBL" id="RVW31131.1"/>
    </source>
</evidence>
<dbReference type="InterPro" id="IPR002213">
    <property type="entry name" value="UDP_glucos_trans"/>
</dbReference>
<dbReference type="PANTHER" id="PTHR11926">
    <property type="entry name" value="GLUCOSYL/GLUCURONOSYL TRANSFERASES"/>
    <property type="match status" value="1"/>
</dbReference>
<dbReference type="PROSITE" id="PS00375">
    <property type="entry name" value="UDPGT"/>
    <property type="match status" value="1"/>
</dbReference>
<evidence type="ECO:0000256" key="3">
    <source>
        <dbReference type="RuleBase" id="RU003718"/>
    </source>
</evidence>
<organism evidence="5 6">
    <name type="scientific">Vitis vinifera</name>
    <name type="common">Grape</name>
    <dbReference type="NCBI Taxonomy" id="29760"/>
    <lineage>
        <taxon>Eukaryota</taxon>
        <taxon>Viridiplantae</taxon>
        <taxon>Streptophyta</taxon>
        <taxon>Embryophyta</taxon>
        <taxon>Tracheophyta</taxon>
        <taxon>Spermatophyta</taxon>
        <taxon>Magnoliopsida</taxon>
        <taxon>eudicotyledons</taxon>
        <taxon>Gunneridae</taxon>
        <taxon>Pentapetalae</taxon>
        <taxon>rosids</taxon>
        <taxon>Vitales</taxon>
        <taxon>Vitaceae</taxon>
        <taxon>Viteae</taxon>
        <taxon>Vitis</taxon>
    </lineage>
</organism>
<gene>
    <name evidence="5" type="primary">UGT75L6_35</name>
    <name evidence="5" type="ORF">CK203_116364</name>
</gene>
<reference evidence="5 6" key="1">
    <citation type="journal article" date="2018" name="PLoS Genet.">
        <title>Population sequencing reveals clonal diversity and ancestral inbreeding in the grapevine cultivar Chardonnay.</title>
        <authorList>
            <person name="Roach M.J."/>
            <person name="Johnson D.L."/>
            <person name="Bohlmann J."/>
            <person name="van Vuuren H.J."/>
            <person name="Jones S.J."/>
            <person name="Pretorius I.S."/>
            <person name="Schmidt S.A."/>
            <person name="Borneman A.R."/>
        </authorList>
    </citation>
    <scope>NUCLEOTIDE SEQUENCE [LARGE SCALE GENOMIC DNA]</scope>
    <source>
        <strain evidence="6">cv. Chardonnay</strain>
        <tissue evidence="5">Leaf</tissue>
    </source>
</reference>
<name>A0A438D6S2_VITVI</name>
<evidence type="ECO:0000256" key="4">
    <source>
        <dbReference type="RuleBase" id="RU362057"/>
    </source>
</evidence>
<keyword evidence="2 3" id="KW-0808">Transferase</keyword>
<dbReference type="CDD" id="cd03784">
    <property type="entry name" value="GT1_Gtf-like"/>
    <property type="match status" value="1"/>
</dbReference>
<evidence type="ECO:0000256" key="1">
    <source>
        <dbReference type="ARBA" id="ARBA00009995"/>
    </source>
</evidence>
<proteinExistence type="inferred from homology"/>
<dbReference type="AlphaFoldDB" id="A0A438D6S2"/>
<keyword evidence="3" id="KW-0328">Glycosyltransferase</keyword>
<dbReference type="InterPro" id="IPR035595">
    <property type="entry name" value="UDP_glycos_trans_CS"/>
</dbReference>
<protein>
    <recommendedName>
        <fullName evidence="4">Glycosyltransferase</fullName>
        <ecNumber evidence="4">2.4.1.-</ecNumber>
    </recommendedName>
</protein>
<dbReference type="SUPFAM" id="SSF53756">
    <property type="entry name" value="UDP-Glycosyltransferase/glycogen phosphorylase"/>
    <property type="match status" value="1"/>
</dbReference>
<dbReference type="Pfam" id="PF00201">
    <property type="entry name" value="UDPGT"/>
    <property type="match status" value="1"/>
</dbReference>
<dbReference type="PANTHER" id="PTHR11926:SF1534">
    <property type="entry name" value="GLYCOSYLTRANSFERASE"/>
    <property type="match status" value="1"/>
</dbReference>
<comment type="similarity">
    <text evidence="1 3">Belongs to the UDP-glycosyltransferase family.</text>
</comment>
<dbReference type="GO" id="GO:0008194">
    <property type="term" value="F:UDP-glycosyltransferase activity"/>
    <property type="evidence" value="ECO:0007669"/>
    <property type="project" value="InterPro"/>
</dbReference>
<dbReference type="Proteomes" id="UP000288805">
    <property type="component" value="Unassembled WGS sequence"/>
</dbReference>